<dbReference type="AlphaFoldDB" id="A0A0S4M805"/>
<keyword evidence="2" id="KW-1185">Reference proteome</keyword>
<gene>
    <name evidence="1" type="ORF">Ark11_1482</name>
</gene>
<dbReference type="STRING" id="1561003.Ark11_1482"/>
<dbReference type="RefSeq" id="WP_157722327.1">
    <property type="nucleotide sequence ID" value="NZ_LN906597.1"/>
</dbReference>
<accession>A0A0S4M805</accession>
<proteinExistence type="predicted"/>
<organism evidence="1 2">
    <name type="scientific">Candidatus Ichthyocystis hellenicum</name>
    <dbReference type="NCBI Taxonomy" id="1561003"/>
    <lineage>
        <taxon>Bacteria</taxon>
        <taxon>Pseudomonadati</taxon>
        <taxon>Pseudomonadota</taxon>
        <taxon>Betaproteobacteria</taxon>
        <taxon>Burkholderiales</taxon>
        <taxon>Candidatus Ichthyocystis</taxon>
    </lineage>
</organism>
<reference evidence="2" key="1">
    <citation type="submission" date="2015-11" db="EMBL/GenBank/DDBJ databases">
        <authorList>
            <person name="Seth-Smith H.M.B."/>
        </authorList>
    </citation>
    <scope>NUCLEOTIDE SEQUENCE [LARGE SCALE GENOMIC DNA]</scope>
    <source>
        <strain evidence="2">2013Ark11</strain>
    </source>
</reference>
<protein>
    <submittedName>
        <fullName evidence="1">Uncharacterized protein</fullName>
    </submittedName>
</protein>
<name>A0A0S4M805_9BURK</name>
<evidence type="ECO:0000313" key="2">
    <source>
        <dbReference type="Proteomes" id="UP000198651"/>
    </source>
</evidence>
<dbReference type="Proteomes" id="UP000198651">
    <property type="component" value="Chromosome I"/>
</dbReference>
<dbReference type="EMBL" id="LN906597">
    <property type="protein sequence ID" value="CUT18280.1"/>
    <property type="molecule type" value="Genomic_DNA"/>
</dbReference>
<evidence type="ECO:0000313" key="1">
    <source>
        <dbReference type="EMBL" id="CUT18280.1"/>
    </source>
</evidence>
<sequence length="1166" mass="133650">MNSYTLGNNYNVSSIDKKEDIRSDTNNKNCDFNTWFLPKHDLSCNFLNLHNSDDLLQEGDYQEILFPPDIFKLSKSDEYSIPSKTKGFCTEKPCTSRTLKRVLVEDKSSTPNPKRTNIKPIVNNEKSNIFAEEIIKAPEQTIIKKNLILRLYTRSKAWHTKTNSGELYRNAVKKINIDSSGLFKNTILEKISRITKRRGLLKSSIDLSLTYSNIRKFALDKVYSLFDDNTIDSDMSINPGISISELRSTCIATCIENNILFKKLRKYCKKVVEDVIATPDNCFSHIFQSYANFNIKGYSNASNIIIRFPHKKKFLPALKELIIETISNLPNSIICELEKTDQKNIVNALFVDVHGVLVSKSLIKNLNLFFNSNKNKFADKKFDDNLNLFEELLEKIVNIVRISCIFHEGIFLPDESTAEKLSRYILSDMYDIPLKFHKKIKFPAKNTLKTDNFILDSNYAKCVSAIKKEISNSYQIAATSVISSLDQSEKRTMIKEFSLKPYCKAYLFSAYNKSNIYENATKKINIDNDCRFKNSVLEELGSLITRMGITKSSLNLSQTYSNVRKYVLDKVGPLISDAIITTDVVITPGMSLSELACNLVSNSSFFERLSKNCEEIAKNINLIPNDYFSIIIQSYICFNPTKRLLITKNKKKLCSKVKLLIIETVSNLTNNIIHEIKKLNPNEVADKLFANIHGVYLPKSLIIKLELIFNSINIHGKKYKPNLNLLDSLLTKVSNEVEVCPVLHEGRIFSLGKSTAKMLSRYILSDIYKIPDKIHKVLPLHKHIKDNISDSNYEKSSTTNNNDNMEPSSLEKTTLIPQKKLKWNTDLISPSNIYKSALSMIDIDKANFKYSFIDKIRKYPLVIKYLSKKGKIDIDLSITYNNVKNYILETFSPFLKDIEEETRAKIKITNGMTIDELKLTYVLNVSNKDFLYKLHKFCTKAVNRINSSVENSTLPNLIQSRVPLEIEAQKIIILIDKKIKTELHNEIANLLAKNILNVPEVIINAIKLISDTKFLEEYFSNFYDIYVDNVSLLKAKSVFDTVHKKVANNNLLIKMADKIYLDINDKIIEGNRIGKIINSNVVCGKLSTYNYIRKLVKIELPTLKDTLSNPILIIRNNKIETANQKTRDKILINLESDLIKTSIESYKKLCTQKYRLYKSKTDNKKL</sequence>